<dbReference type="AlphaFoldDB" id="A0A061S2Q6"/>
<name>A0A061S2Q6_9CHLO</name>
<proteinExistence type="predicted"/>
<evidence type="ECO:0000313" key="2">
    <source>
        <dbReference type="EMBL" id="JAC79457.1"/>
    </source>
</evidence>
<gene>
    <name evidence="2" type="ORF">TSPGSL018_12669</name>
</gene>
<protein>
    <recommendedName>
        <fullName evidence="1">Ubiquitin-like domain-containing protein</fullName>
    </recommendedName>
</protein>
<evidence type="ECO:0000259" key="1">
    <source>
        <dbReference type="PROSITE" id="PS50053"/>
    </source>
</evidence>
<feature type="domain" description="Ubiquitin-like" evidence="1">
    <location>
        <begin position="4"/>
        <end position="76"/>
    </location>
</feature>
<sequence length="141" mass="15956">LETLQVLLQFQSEDTGEFHEKAVRVSASQGDTVRDLKRRIACSENIPEEKVQLVVFNGQRLEEEDKLDKCGLTAADGSEEWANQAIYPNSWFLLAHRKAFVKVLDPFWPVARPTKHKGDNFWVCLLLLAVFAGSILTRSPS</sequence>
<dbReference type="Gene3D" id="3.10.20.90">
    <property type="entry name" value="Phosphatidylinositol 3-kinase Catalytic Subunit, Chain A, domain 1"/>
    <property type="match status" value="1"/>
</dbReference>
<accession>A0A061S2Q6</accession>
<organism evidence="2">
    <name type="scientific">Tetraselmis sp. GSL018</name>
    <dbReference type="NCBI Taxonomy" id="582737"/>
    <lineage>
        <taxon>Eukaryota</taxon>
        <taxon>Viridiplantae</taxon>
        <taxon>Chlorophyta</taxon>
        <taxon>core chlorophytes</taxon>
        <taxon>Chlorodendrophyceae</taxon>
        <taxon>Chlorodendrales</taxon>
        <taxon>Chlorodendraceae</taxon>
        <taxon>Tetraselmis</taxon>
    </lineage>
</organism>
<dbReference type="PROSITE" id="PS50053">
    <property type="entry name" value="UBIQUITIN_2"/>
    <property type="match status" value="1"/>
</dbReference>
<dbReference type="InterPro" id="IPR000626">
    <property type="entry name" value="Ubiquitin-like_dom"/>
</dbReference>
<dbReference type="Pfam" id="PF00240">
    <property type="entry name" value="ubiquitin"/>
    <property type="match status" value="1"/>
</dbReference>
<dbReference type="InterPro" id="IPR029071">
    <property type="entry name" value="Ubiquitin-like_domsf"/>
</dbReference>
<feature type="non-terminal residue" evidence="2">
    <location>
        <position position="1"/>
    </location>
</feature>
<dbReference type="EMBL" id="GBEZ01005901">
    <property type="protein sequence ID" value="JAC79457.1"/>
    <property type="molecule type" value="Transcribed_RNA"/>
</dbReference>
<dbReference type="SUPFAM" id="SSF54236">
    <property type="entry name" value="Ubiquitin-like"/>
    <property type="match status" value="1"/>
</dbReference>
<reference evidence="2" key="1">
    <citation type="submission" date="2014-05" db="EMBL/GenBank/DDBJ databases">
        <title>The transcriptome of the halophilic microalga Tetraselmis sp. GSL018 isolated from the Great Salt Lake, Utah.</title>
        <authorList>
            <person name="Jinkerson R.E."/>
            <person name="D'Adamo S."/>
            <person name="Posewitz M.C."/>
        </authorList>
    </citation>
    <scope>NUCLEOTIDE SEQUENCE</scope>
    <source>
        <strain evidence="2">GSL018</strain>
    </source>
</reference>
<dbReference type="CDD" id="cd17039">
    <property type="entry name" value="Ubl_ubiquitin_like"/>
    <property type="match status" value="1"/>
</dbReference>